<evidence type="ECO:0000313" key="5">
    <source>
        <dbReference type="Proteomes" id="UP000243515"/>
    </source>
</evidence>
<keyword evidence="3" id="KW-0812">Transmembrane</keyword>
<dbReference type="Gene3D" id="3.10.129.10">
    <property type="entry name" value="Hotdog Thioesterase"/>
    <property type="match status" value="1"/>
</dbReference>
<dbReference type="Pfam" id="PF13279">
    <property type="entry name" value="4HBT_2"/>
    <property type="match status" value="1"/>
</dbReference>
<dbReference type="EMBL" id="NPHW01004320">
    <property type="protein sequence ID" value="OXV08100.1"/>
    <property type="molecule type" value="Genomic_DNA"/>
</dbReference>
<accession>A0A232LVA7</accession>
<evidence type="ECO:0000256" key="3">
    <source>
        <dbReference type="SAM" id="Phobius"/>
    </source>
</evidence>
<evidence type="ECO:0000256" key="1">
    <source>
        <dbReference type="ARBA" id="ARBA00038476"/>
    </source>
</evidence>
<feature type="compositionally biased region" description="Polar residues" evidence="2">
    <location>
        <begin position="259"/>
        <end position="273"/>
    </location>
</feature>
<dbReference type="OrthoDB" id="265761at2759"/>
<keyword evidence="3" id="KW-0472">Membrane</keyword>
<evidence type="ECO:0000256" key="2">
    <source>
        <dbReference type="SAM" id="MobiDB-lite"/>
    </source>
</evidence>
<dbReference type="InterPro" id="IPR029069">
    <property type="entry name" value="HotDog_dom_sf"/>
</dbReference>
<protein>
    <recommendedName>
        <fullName evidence="6">Thioesterase domain-containing protein</fullName>
    </recommendedName>
</protein>
<dbReference type="SUPFAM" id="SSF54637">
    <property type="entry name" value="Thioesterase/thiol ester dehydrase-isomerase"/>
    <property type="match status" value="1"/>
</dbReference>
<dbReference type="CDD" id="cd00586">
    <property type="entry name" value="4HBT"/>
    <property type="match status" value="1"/>
</dbReference>
<comment type="similarity">
    <text evidence="1">Belongs to the lcsJ thioesterase family.</text>
</comment>
<evidence type="ECO:0008006" key="6">
    <source>
        <dbReference type="Google" id="ProtNLM"/>
    </source>
</evidence>
<comment type="caution">
    <text evidence="4">The sequence shown here is derived from an EMBL/GenBank/DDBJ whole genome shotgun (WGS) entry which is preliminary data.</text>
</comment>
<feature type="region of interest" description="Disordered" evidence="2">
    <location>
        <begin position="241"/>
        <end position="273"/>
    </location>
</feature>
<keyword evidence="5" id="KW-1185">Reference proteome</keyword>
<sequence>MATIGQWWDKIYHFTSCLSPWVIAASVIAIANLKVLPFAWHIRILSGYLKYFYFDRRSIPPSSPTSLTVFQPTIYTSRAPMGELDYNMHKSNATYLTDLDIARGYHVYCLFRVGIKKYNTGAERRKGMFIPALGGVTLTFKREIKPYQKYDIWTRVLSWDDKWVYLVSHFVKAGSVKPTTFTDHPWRNKSPSSREPSASTAATPQVIIFTMCISKYAMKQGRKTIPPVEFLQACELLPKTTDETPVSDPSDVSVGGTPGLTQRLSTHRATSNPESGLLDAIEKRRQEGLGVAKNVASLDQAFEWFRGDEDAVFAYY</sequence>
<dbReference type="InterPro" id="IPR051490">
    <property type="entry name" value="THEM6_lcsJ_thioesterase"/>
</dbReference>
<evidence type="ECO:0000313" key="4">
    <source>
        <dbReference type="EMBL" id="OXV08100.1"/>
    </source>
</evidence>
<feature type="transmembrane region" description="Helical" evidence="3">
    <location>
        <begin position="20"/>
        <end position="40"/>
    </location>
</feature>
<keyword evidence="3" id="KW-1133">Transmembrane helix</keyword>
<dbReference type="PANTHER" id="PTHR12475">
    <property type="match status" value="1"/>
</dbReference>
<proteinExistence type="inferred from homology"/>
<gene>
    <name evidence="4" type="ORF">Egran_04137</name>
</gene>
<reference evidence="4 5" key="1">
    <citation type="journal article" date="2015" name="Environ. Microbiol.">
        <title>Metagenome sequence of Elaphomyces granulatus from sporocarp tissue reveals Ascomycota ectomycorrhizal fingerprints of genome expansion and a Proteobacteria-rich microbiome.</title>
        <authorList>
            <person name="Quandt C.A."/>
            <person name="Kohler A."/>
            <person name="Hesse C.N."/>
            <person name="Sharpton T.J."/>
            <person name="Martin F."/>
            <person name="Spatafora J.W."/>
        </authorList>
    </citation>
    <scope>NUCLEOTIDE SEQUENCE [LARGE SCALE GENOMIC DNA]</scope>
    <source>
        <strain evidence="4 5">OSC145934</strain>
    </source>
</reference>
<organism evidence="4 5">
    <name type="scientific">Elaphomyces granulatus</name>
    <dbReference type="NCBI Taxonomy" id="519963"/>
    <lineage>
        <taxon>Eukaryota</taxon>
        <taxon>Fungi</taxon>
        <taxon>Dikarya</taxon>
        <taxon>Ascomycota</taxon>
        <taxon>Pezizomycotina</taxon>
        <taxon>Eurotiomycetes</taxon>
        <taxon>Eurotiomycetidae</taxon>
        <taxon>Eurotiales</taxon>
        <taxon>Elaphomycetaceae</taxon>
        <taxon>Elaphomyces</taxon>
    </lineage>
</organism>
<dbReference type="PANTHER" id="PTHR12475:SF4">
    <property type="entry name" value="PROTEIN THEM6"/>
    <property type="match status" value="1"/>
</dbReference>
<name>A0A232LVA7_9EURO</name>
<dbReference type="AlphaFoldDB" id="A0A232LVA7"/>
<dbReference type="Proteomes" id="UP000243515">
    <property type="component" value="Unassembled WGS sequence"/>
</dbReference>